<dbReference type="EMBL" id="DRXH01000172">
    <property type="protein sequence ID" value="HHM44629.1"/>
    <property type="molecule type" value="Genomic_DNA"/>
</dbReference>
<feature type="domain" description="4Fe-4S Mo/W bis-MGD-type" evidence="9">
    <location>
        <begin position="5"/>
        <end position="62"/>
    </location>
</feature>
<comment type="similarity">
    <text evidence="1">Belongs to the prokaryotic molybdopterin-containing oxidoreductase family.</text>
</comment>
<evidence type="ECO:0000256" key="2">
    <source>
        <dbReference type="ARBA" id="ARBA00022485"/>
    </source>
</evidence>
<keyword evidence="6" id="KW-0560">Oxidoreductase</keyword>
<dbReference type="GO" id="GO:0016491">
    <property type="term" value="F:oxidoreductase activity"/>
    <property type="evidence" value="ECO:0007669"/>
    <property type="project" value="UniProtKB-KW"/>
</dbReference>
<dbReference type="InterPro" id="IPR006657">
    <property type="entry name" value="MoPterin_dinucl-bd_dom"/>
</dbReference>
<evidence type="ECO:0000313" key="10">
    <source>
        <dbReference type="EMBL" id="HHM44629.1"/>
    </source>
</evidence>
<evidence type="ECO:0000259" key="9">
    <source>
        <dbReference type="PROSITE" id="PS51669"/>
    </source>
</evidence>
<protein>
    <recommendedName>
        <fullName evidence="9">4Fe-4S Mo/W bis-MGD-type domain-containing protein</fullName>
    </recommendedName>
</protein>
<evidence type="ECO:0000256" key="6">
    <source>
        <dbReference type="ARBA" id="ARBA00023002"/>
    </source>
</evidence>
<dbReference type="Gene3D" id="2.40.40.20">
    <property type="match status" value="1"/>
</dbReference>
<dbReference type="AlphaFoldDB" id="A0A7J3VUK5"/>
<dbReference type="GO" id="GO:0046872">
    <property type="term" value="F:metal ion binding"/>
    <property type="evidence" value="ECO:0007669"/>
    <property type="project" value="UniProtKB-KW"/>
</dbReference>
<dbReference type="SMART" id="SM00926">
    <property type="entry name" value="Molybdop_Fe4S4"/>
    <property type="match status" value="1"/>
</dbReference>
<dbReference type="Gene3D" id="3.40.50.740">
    <property type="match status" value="2"/>
</dbReference>
<dbReference type="Pfam" id="PF01568">
    <property type="entry name" value="Molydop_binding"/>
    <property type="match status" value="1"/>
</dbReference>
<dbReference type="GO" id="GO:0043546">
    <property type="term" value="F:molybdopterin cofactor binding"/>
    <property type="evidence" value="ECO:0007669"/>
    <property type="project" value="InterPro"/>
</dbReference>
<keyword evidence="2" id="KW-0004">4Fe-4S</keyword>
<dbReference type="PROSITE" id="PS51669">
    <property type="entry name" value="4FE4S_MOW_BIS_MGD"/>
    <property type="match status" value="1"/>
</dbReference>
<dbReference type="SUPFAM" id="SSF53706">
    <property type="entry name" value="Formate dehydrogenase/DMSO reductase, domains 1-3"/>
    <property type="match status" value="1"/>
</dbReference>
<dbReference type="GO" id="GO:0051539">
    <property type="term" value="F:4 iron, 4 sulfur cluster binding"/>
    <property type="evidence" value="ECO:0007669"/>
    <property type="project" value="UniProtKB-KW"/>
</dbReference>
<evidence type="ECO:0000256" key="5">
    <source>
        <dbReference type="ARBA" id="ARBA00022729"/>
    </source>
</evidence>
<accession>A0A7J3VUK5</accession>
<dbReference type="InterPro" id="IPR050612">
    <property type="entry name" value="Prok_Mopterin_Oxidored"/>
</dbReference>
<evidence type="ECO:0000256" key="3">
    <source>
        <dbReference type="ARBA" id="ARBA00022505"/>
    </source>
</evidence>
<dbReference type="SUPFAM" id="SSF50692">
    <property type="entry name" value="ADC-like"/>
    <property type="match status" value="1"/>
</dbReference>
<dbReference type="Gene3D" id="3.40.228.10">
    <property type="entry name" value="Dimethylsulfoxide Reductase, domain 2"/>
    <property type="match status" value="1"/>
</dbReference>
<dbReference type="InterPro" id="IPR006656">
    <property type="entry name" value="Mopterin_OxRdtase"/>
</dbReference>
<dbReference type="InterPro" id="IPR009010">
    <property type="entry name" value="Asp_de-COase-like_dom_sf"/>
</dbReference>
<reference evidence="10" key="1">
    <citation type="journal article" date="2020" name="mSystems">
        <title>Genome- and Community-Level Interaction Insights into Carbon Utilization and Element Cycling Functions of Hydrothermarchaeota in Hydrothermal Sediment.</title>
        <authorList>
            <person name="Zhou Z."/>
            <person name="Liu Y."/>
            <person name="Xu W."/>
            <person name="Pan J."/>
            <person name="Luo Z.H."/>
            <person name="Li M."/>
        </authorList>
    </citation>
    <scope>NUCLEOTIDE SEQUENCE [LARGE SCALE GENOMIC DNA]</scope>
    <source>
        <strain evidence="10">SpSt-1074</strain>
    </source>
</reference>
<evidence type="ECO:0000256" key="4">
    <source>
        <dbReference type="ARBA" id="ARBA00022723"/>
    </source>
</evidence>
<keyword evidence="7" id="KW-0408">Iron</keyword>
<sequence>MQAPYKIVRSCCDLCPTHCGVLVKVDDVGRVLKVEGDPDNPFNYGKICAKGNSAVFHLYNPYRVSTPLIRNNPRKGLNEDPEFQQISWDESLDILADRLRRIRSRDPRMVYPVSFDFANLDLYRAWALGYGTLWRPFSSGFYCGNNVHPIHGITVGGIEADPDTELGKYFLLVGCQVGGMANWFAMRAATDIAKRRPGEVKVVAVDPVCSYTAGKAEEWVPIRPGTDAAFLLALVNQLVNVLNLYDTAFLKHRTNAPYLVKNDGHYLKSDGKPLVYDEDMHDFTTFDKARNPSLVGQYFYDGVECRTAFQKLKDHVSGYTPGHASEITTVPAETIERIAKEYGEAANIGGTIEVKGKRLPYRPASCYWYRGLSAHKHSYLNGMAAMLLNVLVGNIDVPGGLLAYRRMKTMSTEEGLLTLVPGRGGGIFPGYPYRKPSLPKSADLFELAPVACYSRPFFIWGITKPEEFRAPHPIDTLMVVRCNPVKTALSRPLMEAIMKKIPYVVSITTEIDETAEFADLVFPDLHYLERMTVGLAFTDNRLDRSGLPRVFFGQKPATFFKHPTPWRNYVNNFQILHEVAERAGFLPEVYKALNFIWGLREPYKLDPNKRYEFEELIDRCLRSNLGNDKGLEWYIRDGLLVEEVSAEEMYRGPFWSGRVQVYYEFMLHAKKDLDEVVREYNIPIDTSDYLPLPEWRPCPAYTPKPGEKYQLFLVNYKTPQQSYGSIFQSVKVLQDLTETHRDDDLLVNMLTASKLGLRDGDTAYVESENGVRFKTRVRVSELVHPEVVGCHGNSGRFSKQLSAQSSGIHWNDFVVFDEEHVDFVSTAVDSCVRVKLVKEVG</sequence>
<evidence type="ECO:0000256" key="1">
    <source>
        <dbReference type="ARBA" id="ARBA00010312"/>
    </source>
</evidence>
<comment type="caution">
    <text evidence="10">The sequence shown here is derived from an EMBL/GenBank/DDBJ whole genome shotgun (WGS) entry which is preliminary data.</text>
</comment>
<proteinExistence type="inferred from homology"/>
<dbReference type="Pfam" id="PF00384">
    <property type="entry name" value="Molybdopterin"/>
    <property type="match status" value="1"/>
</dbReference>
<dbReference type="Gene3D" id="2.20.25.90">
    <property type="entry name" value="ADC-like domains"/>
    <property type="match status" value="1"/>
</dbReference>
<keyword evidence="8" id="KW-0411">Iron-sulfur</keyword>
<keyword evidence="4" id="KW-0479">Metal-binding</keyword>
<evidence type="ECO:0000256" key="7">
    <source>
        <dbReference type="ARBA" id="ARBA00023004"/>
    </source>
</evidence>
<dbReference type="InterPro" id="IPR006963">
    <property type="entry name" value="Mopterin_OxRdtase_4Fe-4S_dom"/>
</dbReference>
<dbReference type="PANTHER" id="PTHR43742:SF9">
    <property type="entry name" value="TETRATHIONATE REDUCTASE SUBUNIT A"/>
    <property type="match status" value="1"/>
</dbReference>
<dbReference type="PANTHER" id="PTHR43742">
    <property type="entry name" value="TRIMETHYLAMINE-N-OXIDE REDUCTASE"/>
    <property type="match status" value="1"/>
</dbReference>
<keyword evidence="5" id="KW-0732">Signal</keyword>
<keyword evidence="3" id="KW-0500">Molybdenum</keyword>
<evidence type="ECO:0000256" key="8">
    <source>
        <dbReference type="ARBA" id="ARBA00023014"/>
    </source>
</evidence>
<dbReference type="Pfam" id="PF04879">
    <property type="entry name" value="Molybdop_Fe4S4"/>
    <property type="match status" value="1"/>
</dbReference>
<gene>
    <name evidence="10" type="ORF">ENM31_04975</name>
</gene>
<organism evidence="10">
    <name type="scientific">Caldiarchaeum subterraneum</name>
    <dbReference type="NCBI Taxonomy" id="311458"/>
    <lineage>
        <taxon>Archaea</taxon>
        <taxon>Nitrososphaerota</taxon>
        <taxon>Candidatus Caldarchaeales</taxon>
        <taxon>Candidatus Caldarchaeaceae</taxon>
        <taxon>Candidatus Caldarchaeum</taxon>
    </lineage>
</organism>
<name>A0A7J3VUK5_CALS0</name>